<accession>A0ABQ2VG34</accession>
<evidence type="ECO:0000313" key="2">
    <source>
        <dbReference type="Proteomes" id="UP000654471"/>
    </source>
</evidence>
<proteinExistence type="predicted"/>
<dbReference type="Proteomes" id="UP000654471">
    <property type="component" value="Unassembled WGS sequence"/>
</dbReference>
<protein>
    <submittedName>
        <fullName evidence="1">Uncharacterized protein</fullName>
    </submittedName>
</protein>
<dbReference type="EMBL" id="BMRP01000025">
    <property type="protein sequence ID" value="GGU84826.1"/>
    <property type="molecule type" value="Genomic_DNA"/>
</dbReference>
<name>A0ABQ2VG34_9ACTN</name>
<keyword evidence="2" id="KW-1185">Reference proteome</keyword>
<evidence type="ECO:0000313" key="1">
    <source>
        <dbReference type="EMBL" id="GGU84826.1"/>
    </source>
</evidence>
<sequence>MGRCLRAHIGDSFDRALVPVEEVGAVEVIGSVGPRRVLEEREVVVTVDAVSSKPAMSVVTWLRSATSAEFVISLLPAV</sequence>
<comment type="caution">
    <text evidence="1">The sequence shown here is derived from an EMBL/GenBank/DDBJ whole genome shotgun (WGS) entry which is preliminary data.</text>
</comment>
<organism evidence="1 2">
    <name type="scientific">Streptomyces albospinus</name>
    <dbReference type="NCBI Taxonomy" id="285515"/>
    <lineage>
        <taxon>Bacteria</taxon>
        <taxon>Bacillati</taxon>
        <taxon>Actinomycetota</taxon>
        <taxon>Actinomycetes</taxon>
        <taxon>Kitasatosporales</taxon>
        <taxon>Streptomycetaceae</taxon>
        <taxon>Streptomyces</taxon>
    </lineage>
</organism>
<reference evidence="2" key="1">
    <citation type="journal article" date="2019" name="Int. J. Syst. Evol. Microbiol.">
        <title>The Global Catalogue of Microorganisms (GCM) 10K type strain sequencing project: providing services to taxonomists for standard genome sequencing and annotation.</title>
        <authorList>
            <consortium name="The Broad Institute Genomics Platform"/>
            <consortium name="The Broad Institute Genome Sequencing Center for Infectious Disease"/>
            <person name="Wu L."/>
            <person name="Ma J."/>
        </authorList>
    </citation>
    <scope>NUCLEOTIDE SEQUENCE [LARGE SCALE GENOMIC DNA]</scope>
    <source>
        <strain evidence="2">JCM 3399</strain>
    </source>
</reference>
<gene>
    <name evidence="1" type="ORF">GCM10010211_58550</name>
</gene>